<dbReference type="PANTHER" id="PTHR32439">
    <property type="entry name" value="FERREDOXIN--NITRITE REDUCTASE, CHLOROPLASTIC"/>
    <property type="match status" value="1"/>
</dbReference>
<dbReference type="EC" id="1.14.13.83" evidence="9"/>
<evidence type="ECO:0000313" key="9">
    <source>
        <dbReference type="EMBL" id="MDQ0515834.1"/>
    </source>
</evidence>
<dbReference type="RefSeq" id="WP_266280403.1">
    <property type="nucleotide sequence ID" value="NZ_JAPKNF010000001.1"/>
</dbReference>
<keyword evidence="4 9" id="KW-0560">Oxidoreductase</keyword>
<gene>
    <name evidence="9" type="ORF">QO015_001447</name>
</gene>
<evidence type="ECO:0000313" key="10">
    <source>
        <dbReference type="Proteomes" id="UP001223743"/>
    </source>
</evidence>
<evidence type="ECO:0000256" key="2">
    <source>
        <dbReference type="ARBA" id="ARBA00022617"/>
    </source>
</evidence>
<name>A0ABU0M4F3_9HYPH</name>
<keyword evidence="5" id="KW-0408">Iron</keyword>
<dbReference type="PANTHER" id="PTHR32439:SF9">
    <property type="entry name" value="BLR3264 PROTEIN"/>
    <property type="match status" value="1"/>
</dbReference>
<keyword evidence="10" id="KW-1185">Reference proteome</keyword>
<accession>A0ABU0M4F3</accession>
<evidence type="ECO:0000256" key="7">
    <source>
        <dbReference type="SAM" id="MobiDB-lite"/>
    </source>
</evidence>
<dbReference type="NCBIfam" id="TIGR02435">
    <property type="entry name" value="CobG"/>
    <property type="match status" value="1"/>
</dbReference>
<dbReference type="Gene3D" id="3.90.480.10">
    <property type="entry name" value="Sulfite Reductase Hemoprotein,Domain 2"/>
    <property type="match status" value="1"/>
</dbReference>
<dbReference type="SUPFAM" id="SSF55124">
    <property type="entry name" value="Nitrite/Sulfite reductase N-terminal domain-like"/>
    <property type="match status" value="1"/>
</dbReference>
<organism evidence="9 10">
    <name type="scientific">Kaistia geumhonensis</name>
    <dbReference type="NCBI Taxonomy" id="410839"/>
    <lineage>
        <taxon>Bacteria</taxon>
        <taxon>Pseudomonadati</taxon>
        <taxon>Pseudomonadota</taxon>
        <taxon>Alphaproteobacteria</taxon>
        <taxon>Hyphomicrobiales</taxon>
        <taxon>Kaistiaceae</taxon>
        <taxon>Kaistia</taxon>
    </lineage>
</organism>
<evidence type="ECO:0000256" key="1">
    <source>
        <dbReference type="ARBA" id="ARBA00022485"/>
    </source>
</evidence>
<evidence type="ECO:0000256" key="6">
    <source>
        <dbReference type="ARBA" id="ARBA00023014"/>
    </source>
</evidence>
<protein>
    <submittedName>
        <fullName evidence="9">Precorrin-3B synthase</fullName>
        <ecNumber evidence="9">1.14.13.83</ecNumber>
    </submittedName>
</protein>
<dbReference type="Proteomes" id="UP001223743">
    <property type="component" value="Unassembled WGS sequence"/>
</dbReference>
<keyword evidence="1" id="KW-0004">4Fe-4S</keyword>
<proteinExistence type="predicted"/>
<dbReference type="Pfam" id="PF03460">
    <property type="entry name" value="NIR_SIR_ferr"/>
    <property type="match status" value="1"/>
</dbReference>
<dbReference type="SUPFAM" id="SSF56014">
    <property type="entry name" value="Nitrite and sulphite reductase 4Fe-4S domain-like"/>
    <property type="match status" value="1"/>
</dbReference>
<evidence type="ECO:0000256" key="4">
    <source>
        <dbReference type="ARBA" id="ARBA00023002"/>
    </source>
</evidence>
<keyword evidence="6" id="KW-0411">Iron-sulfur</keyword>
<keyword evidence="2" id="KW-0349">Heme</keyword>
<evidence type="ECO:0000256" key="5">
    <source>
        <dbReference type="ARBA" id="ARBA00023004"/>
    </source>
</evidence>
<dbReference type="GO" id="GO:0043818">
    <property type="term" value="F:precorrin-3B synthase activity"/>
    <property type="evidence" value="ECO:0007669"/>
    <property type="project" value="UniProtKB-EC"/>
</dbReference>
<dbReference type="Gene3D" id="3.30.413.10">
    <property type="entry name" value="Sulfite Reductase Hemoprotein, domain 1"/>
    <property type="match status" value="2"/>
</dbReference>
<evidence type="ECO:0000259" key="8">
    <source>
        <dbReference type="Pfam" id="PF03460"/>
    </source>
</evidence>
<dbReference type="EMBL" id="JAUSWJ010000001">
    <property type="protein sequence ID" value="MDQ0515834.1"/>
    <property type="molecule type" value="Genomic_DNA"/>
</dbReference>
<comment type="caution">
    <text evidence="9">The sequence shown here is derived from an EMBL/GenBank/DDBJ whole genome shotgun (WGS) entry which is preliminary data.</text>
</comment>
<dbReference type="InterPro" id="IPR045854">
    <property type="entry name" value="NO2/SO3_Rdtase_4Fe4S_sf"/>
</dbReference>
<reference evidence="9 10" key="1">
    <citation type="submission" date="2023-07" db="EMBL/GenBank/DDBJ databases">
        <title>Genomic Encyclopedia of Type Strains, Phase IV (KMG-IV): sequencing the most valuable type-strain genomes for metagenomic binning, comparative biology and taxonomic classification.</title>
        <authorList>
            <person name="Goeker M."/>
        </authorList>
    </citation>
    <scope>NUCLEOTIDE SEQUENCE [LARGE SCALE GENOMIC DNA]</scope>
    <source>
        <strain evidence="9 10">B1-1</strain>
    </source>
</reference>
<dbReference type="InterPro" id="IPR051329">
    <property type="entry name" value="NIR_SIR_4Fe-4S"/>
</dbReference>
<dbReference type="InterPro" id="IPR005117">
    <property type="entry name" value="NiRdtase/SiRdtase_haem-b_fer"/>
</dbReference>
<evidence type="ECO:0000256" key="3">
    <source>
        <dbReference type="ARBA" id="ARBA00022723"/>
    </source>
</evidence>
<dbReference type="InterPro" id="IPR012798">
    <property type="entry name" value="Cbl_synth_CobG-like"/>
</dbReference>
<sequence>MDPFRRNACPSLAAPMRTGDGWLARLPPLNRPMTPSMLAALASAAERHGNGLVEISKRGNLQLRGLAETGAGPLAADLAAAGFDLDEGIPISIDPLASIAGIDAAAIVHELHRRIQDAGLSKNLAPKFTIVLDLGSPLAPQGLSADLRLAFRTGRVAIGLGGGDAREANWIGWVAAERAVDAALALLEALATRGPGVRLRGPGGLADEPAMAAAVGGLSDVSFAPSIAATAAAIGPIKGYDVAVQGIAFPFGQSDAVALHELAAAASRCGLAAFAPAPERTLLLAGSPEAVAATLAVAARLGFVTEASDPRRFIAACIGSEGCASGRIPARLMADTAAAALAPLLDGSFTLHLSGCAKGCAHPEPAKIALVGVDNGAGLVLDGLARDAPLGIAPGSRLLGGLGRLAAMAATKLPGTSARAALDSMERAGILGAMTGETAGDDDDRGESRDEPRDARLSA</sequence>
<keyword evidence="3" id="KW-0479">Metal-binding</keyword>
<feature type="compositionally biased region" description="Basic and acidic residues" evidence="7">
    <location>
        <begin position="446"/>
        <end position="459"/>
    </location>
</feature>
<dbReference type="InterPro" id="IPR036136">
    <property type="entry name" value="Nit/Sulf_reduc_fer-like_dom_sf"/>
</dbReference>
<feature type="domain" description="Nitrite/Sulfite reductase ferredoxin-like" evidence="8">
    <location>
        <begin position="15"/>
        <end position="81"/>
    </location>
</feature>
<feature type="region of interest" description="Disordered" evidence="7">
    <location>
        <begin position="432"/>
        <end position="459"/>
    </location>
</feature>